<dbReference type="InterPro" id="IPR036443">
    <property type="entry name" value="Znf_RanBP2_sf"/>
</dbReference>
<accession>A0A182M8A2</accession>
<evidence type="ECO:0000256" key="4">
    <source>
        <dbReference type="PROSITE-ProRule" id="PRU00322"/>
    </source>
</evidence>
<feature type="region of interest" description="Disordered" evidence="5">
    <location>
        <begin position="87"/>
        <end position="122"/>
    </location>
</feature>
<organism evidence="7 8">
    <name type="scientific">Anopheles culicifacies</name>
    <dbReference type="NCBI Taxonomy" id="139723"/>
    <lineage>
        <taxon>Eukaryota</taxon>
        <taxon>Metazoa</taxon>
        <taxon>Ecdysozoa</taxon>
        <taxon>Arthropoda</taxon>
        <taxon>Hexapoda</taxon>
        <taxon>Insecta</taxon>
        <taxon>Pterygota</taxon>
        <taxon>Neoptera</taxon>
        <taxon>Endopterygota</taxon>
        <taxon>Diptera</taxon>
        <taxon>Nematocera</taxon>
        <taxon>Culicoidea</taxon>
        <taxon>Culicidae</taxon>
        <taxon>Anophelinae</taxon>
        <taxon>Anopheles</taxon>
        <taxon>culicifacies species complex</taxon>
    </lineage>
</organism>
<proteinExistence type="predicted"/>
<evidence type="ECO:0000256" key="3">
    <source>
        <dbReference type="ARBA" id="ARBA00022833"/>
    </source>
</evidence>
<feature type="domain" description="RanBP2-type" evidence="6">
    <location>
        <begin position="706"/>
        <end position="735"/>
    </location>
</feature>
<dbReference type="FunFam" id="4.10.1060.10:FF:000003">
    <property type="entry name" value="E3 SUMO-protein ligase RanBP2"/>
    <property type="match status" value="1"/>
</dbReference>
<dbReference type="VEuPathDB" id="VectorBase:ACUA011927"/>
<dbReference type="Proteomes" id="UP000075883">
    <property type="component" value="Unassembled WGS sequence"/>
</dbReference>
<feature type="region of interest" description="Disordered" evidence="5">
    <location>
        <begin position="402"/>
        <end position="424"/>
    </location>
</feature>
<dbReference type="Gene3D" id="4.10.1060.10">
    <property type="entry name" value="Zinc finger, RanBP2-type"/>
    <property type="match status" value="2"/>
</dbReference>
<feature type="compositionally biased region" description="Polar residues" evidence="5">
    <location>
        <begin position="482"/>
        <end position="494"/>
    </location>
</feature>
<dbReference type="SUPFAM" id="SSF90209">
    <property type="entry name" value="Ran binding protein zinc finger-like"/>
    <property type="match status" value="2"/>
</dbReference>
<feature type="compositionally biased region" description="Basic and acidic residues" evidence="5">
    <location>
        <begin position="156"/>
        <end position="169"/>
    </location>
</feature>
<evidence type="ECO:0000313" key="8">
    <source>
        <dbReference type="Proteomes" id="UP000075883"/>
    </source>
</evidence>
<keyword evidence="2 4" id="KW-0863">Zinc-finger</keyword>
<name>A0A182M8A2_9DIPT</name>
<dbReference type="EMBL" id="AXCM01009057">
    <property type="status" value="NOT_ANNOTATED_CDS"/>
    <property type="molecule type" value="Genomic_DNA"/>
</dbReference>
<evidence type="ECO:0000313" key="7">
    <source>
        <dbReference type="EnsemblMetazoa" id="ACUA011927-PA"/>
    </source>
</evidence>
<sequence>MPRTGTSSPSMRRTEHSDRENSDEEDALTPNVRDDLRTETGRNEYGEKKDESDHSFAEDKSSCSDDDSSFVGKIRSNFSGILSVLLPVRQSKSSGGITPVRKPLERRTEAKSISNEQQEASLSFDLRKRPHSPNVVETDVGHSDNRTYEMIRKRPRLRETDDTREEKSVRPTSETLRTQTTSSSKNSHRLNAMMSNSAFRKRMQQSRDGYAQKTLFGSSQLRSTTNRNETVASLARPSFNISVAKMSKSLSNGWIPPEYGGSPFYEGLTRFGGASSARTLGIQGPSRPPVTVLVKKSHASAKAQSLPDPATKPLTDPVPETHTSAMSYPSRRILEIVDEYTLKNASSKRGMSLSNMDIRTPRTLQMLNIIRSQQMERPEEKEPSPGPPTVPLMEYTLPSHVDSSISPVRKEEPKSTGGKQVTKRTRLHADPIKDRDESAVEPIQLPNLKLPPLGGLPKFDFTVPMKGPLLPAEKKFPSQMNNTMKSISSKSTVPASGENKKQEIERDTPTTPPSNLHKVRSYGFTSPMLLASASEVTDSGPAVPVPSIPLAREVTTFVFTSPKLLNGSSQIANPAPIVPKVTSTSQREMRKFVFDPPIVLGDATEPAEPVPPSVIMSFVFAAPEPLEVTNAPKARSFQELMAESASKWACDVCMIRNEPNQQKCIACETPKPVAVPAKKTEPFLPASGNNLTNTISGGFAAIVSAQSSRWECPACSVRNDSTAAVCVCCATEKPTGAN</sequence>
<evidence type="ECO:0000259" key="6">
    <source>
        <dbReference type="PROSITE" id="PS50199"/>
    </source>
</evidence>
<feature type="compositionally biased region" description="Polar residues" evidence="5">
    <location>
        <begin position="1"/>
        <end position="11"/>
    </location>
</feature>
<feature type="region of interest" description="Disordered" evidence="5">
    <location>
        <begin position="156"/>
        <end position="186"/>
    </location>
</feature>
<dbReference type="PROSITE" id="PS50199">
    <property type="entry name" value="ZF_RANBP2_2"/>
    <property type="match status" value="2"/>
</dbReference>
<feature type="compositionally biased region" description="Polar residues" evidence="5">
    <location>
        <begin position="170"/>
        <end position="185"/>
    </location>
</feature>
<dbReference type="Pfam" id="PF00641">
    <property type="entry name" value="Zn_ribbon_RanBP"/>
    <property type="match status" value="2"/>
</dbReference>
<feature type="domain" description="RanBP2-type" evidence="6">
    <location>
        <begin position="644"/>
        <end position="673"/>
    </location>
</feature>
<evidence type="ECO:0000256" key="1">
    <source>
        <dbReference type="ARBA" id="ARBA00022723"/>
    </source>
</evidence>
<feature type="compositionally biased region" description="Basic and acidic residues" evidence="5">
    <location>
        <begin position="32"/>
        <end position="63"/>
    </location>
</feature>
<dbReference type="AlphaFoldDB" id="A0A182M8A2"/>
<feature type="region of interest" description="Disordered" evidence="5">
    <location>
        <begin position="295"/>
        <end position="324"/>
    </location>
</feature>
<dbReference type="SMART" id="SM00547">
    <property type="entry name" value="ZnF_RBZ"/>
    <property type="match status" value="2"/>
</dbReference>
<protein>
    <recommendedName>
        <fullName evidence="6">RanBP2-type domain-containing protein</fullName>
    </recommendedName>
</protein>
<feature type="compositionally biased region" description="Polar residues" evidence="5">
    <location>
        <begin position="111"/>
        <end position="121"/>
    </location>
</feature>
<dbReference type="InterPro" id="IPR001876">
    <property type="entry name" value="Znf_RanBP2"/>
</dbReference>
<reference evidence="8" key="1">
    <citation type="submission" date="2013-09" db="EMBL/GenBank/DDBJ databases">
        <title>The Genome Sequence of Anopheles culicifacies species A.</title>
        <authorList>
            <consortium name="The Broad Institute Genomics Platform"/>
            <person name="Neafsey D.E."/>
            <person name="Besansky N."/>
            <person name="Howell P."/>
            <person name="Walton C."/>
            <person name="Young S.K."/>
            <person name="Zeng Q."/>
            <person name="Gargeya S."/>
            <person name="Fitzgerald M."/>
            <person name="Haas B."/>
            <person name="Abouelleil A."/>
            <person name="Allen A.W."/>
            <person name="Alvarado L."/>
            <person name="Arachchi H.M."/>
            <person name="Berlin A.M."/>
            <person name="Chapman S.B."/>
            <person name="Gainer-Dewar J."/>
            <person name="Goldberg J."/>
            <person name="Griggs A."/>
            <person name="Gujja S."/>
            <person name="Hansen M."/>
            <person name="Howarth C."/>
            <person name="Imamovic A."/>
            <person name="Ireland A."/>
            <person name="Larimer J."/>
            <person name="McCowan C."/>
            <person name="Murphy C."/>
            <person name="Pearson M."/>
            <person name="Poon T.W."/>
            <person name="Priest M."/>
            <person name="Roberts A."/>
            <person name="Saif S."/>
            <person name="Shea T."/>
            <person name="Sisk P."/>
            <person name="Sykes S."/>
            <person name="Wortman J."/>
            <person name="Nusbaum C."/>
            <person name="Birren B."/>
        </authorList>
    </citation>
    <scope>NUCLEOTIDE SEQUENCE [LARGE SCALE GENOMIC DNA]</scope>
    <source>
        <strain evidence="8">A-37</strain>
    </source>
</reference>
<dbReference type="EnsemblMetazoa" id="ACUA011927-RA">
    <property type="protein sequence ID" value="ACUA011927-PA"/>
    <property type="gene ID" value="ACUA011927"/>
</dbReference>
<evidence type="ECO:0000256" key="5">
    <source>
        <dbReference type="SAM" id="MobiDB-lite"/>
    </source>
</evidence>
<keyword evidence="3" id="KW-0862">Zinc</keyword>
<reference evidence="7" key="2">
    <citation type="submission" date="2020-05" db="UniProtKB">
        <authorList>
            <consortium name="EnsemblMetazoa"/>
        </authorList>
    </citation>
    <scope>IDENTIFICATION</scope>
    <source>
        <strain evidence="7">A-37</strain>
    </source>
</reference>
<evidence type="ECO:0000256" key="2">
    <source>
        <dbReference type="ARBA" id="ARBA00022771"/>
    </source>
</evidence>
<feature type="region of interest" description="Disordered" evidence="5">
    <location>
        <begin position="1"/>
        <end position="70"/>
    </location>
</feature>
<keyword evidence="8" id="KW-1185">Reference proteome</keyword>
<keyword evidence="1" id="KW-0479">Metal-binding</keyword>
<dbReference type="STRING" id="139723.A0A182M8A2"/>
<feature type="compositionally biased region" description="Basic and acidic residues" evidence="5">
    <location>
        <begin position="498"/>
        <end position="508"/>
    </location>
</feature>
<dbReference type="PROSITE" id="PS01358">
    <property type="entry name" value="ZF_RANBP2_1"/>
    <property type="match status" value="2"/>
</dbReference>
<dbReference type="GO" id="GO:0008270">
    <property type="term" value="F:zinc ion binding"/>
    <property type="evidence" value="ECO:0007669"/>
    <property type="project" value="UniProtKB-KW"/>
</dbReference>
<feature type="region of interest" description="Disordered" evidence="5">
    <location>
        <begin position="482"/>
        <end position="519"/>
    </location>
</feature>